<protein>
    <submittedName>
        <fullName evidence="1">Uncharacterized protein</fullName>
    </submittedName>
</protein>
<proteinExistence type="predicted"/>
<dbReference type="AlphaFoldDB" id="A0A382ZG26"/>
<gene>
    <name evidence="1" type="ORF">METZ01_LOCUS447341</name>
</gene>
<organism evidence="1">
    <name type="scientific">marine metagenome</name>
    <dbReference type="NCBI Taxonomy" id="408172"/>
    <lineage>
        <taxon>unclassified sequences</taxon>
        <taxon>metagenomes</taxon>
        <taxon>ecological metagenomes</taxon>
    </lineage>
</organism>
<dbReference type="EMBL" id="UINC01183633">
    <property type="protein sequence ID" value="SVD94487.1"/>
    <property type="molecule type" value="Genomic_DNA"/>
</dbReference>
<accession>A0A382ZG26</accession>
<sequence length="94" mass="11028">MKQILIPFLCLSFGLIFVFGKDFESASTVDKTREQISKLPKDDIWWTVYGEDMGWNFKNLHRMFPTANIYREGQVRPLDYNLSDAISEYKVDTP</sequence>
<name>A0A382ZG26_9ZZZZ</name>
<feature type="non-terminal residue" evidence="1">
    <location>
        <position position="94"/>
    </location>
</feature>
<evidence type="ECO:0000313" key="1">
    <source>
        <dbReference type="EMBL" id="SVD94487.1"/>
    </source>
</evidence>
<reference evidence="1" key="1">
    <citation type="submission" date="2018-05" db="EMBL/GenBank/DDBJ databases">
        <authorList>
            <person name="Lanie J.A."/>
            <person name="Ng W.-L."/>
            <person name="Kazmierczak K.M."/>
            <person name="Andrzejewski T.M."/>
            <person name="Davidsen T.M."/>
            <person name="Wayne K.J."/>
            <person name="Tettelin H."/>
            <person name="Glass J.I."/>
            <person name="Rusch D."/>
            <person name="Podicherti R."/>
            <person name="Tsui H.-C.T."/>
            <person name="Winkler M.E."/>
        </authorList>
    </citation>
    <scope>NUCLEOTIDE SEQUENCE</scope>
</reference>